<name>A0A1R3T0L0_9BACT</name>
<protein>
    <submittedName>
        <fullName evidence="9">Outer membrane protein transport protein</fullName>
    </submittedName>
</protein>
<keyword evidence="10" id="KW-1185">Reference proteome</keyword>
<dbReference type="RefSeq" id="WP_076930659.1">
    <property type="nucleotide sequence ID" value="NZ_DAMBAO010000003.1"/>
</dbReference>
<dbReference type="Gene3D" id="2.40.160.60">
    <property type="entry name" value="Outer membrane protein transport protein (OMPP1/FadL/TodX)"/>
    <property type="match status" value="1"/>
</dbReference>
<evidence type="ECO:0000256" key="5">
    <source>
        <dbReference type="ARBA" id="ARBA00022729"/>
    </source>
</evidence>
<dbReference type="KEGG" id="psac:PSM36_1874"/>
<feature type="chain" id="PRO_5010214631" evidence="8">
    <location>
        <begin position="23"/>
        <end position="530"/>
    </location>
</feature>
<organism evidence="9 10">
    <name type="scientific">Proteiniphilum saccharofermentans</name>
    <dbReference type="NCBI Taxonomy" id="1642647"/>
    <lineage>
        <taxon>Bacteria</taxon>
        <taxon>Pseudomonadati</taxon>
        <taxon>Bacteroidota</taxon>
        <taxon>Bacteroidia</taxon>
        <taxon>Bacteroidales</taxon>
        <taxon>Dysgonomonadaceae</taxon>
        <taxon>Proteiniphilum</taxon>
    </lineage>
</organism>
<dbReference type="SUPFAM" id="SSF56935">
    <property type="entry name" value="Porins"/>
    <property type="match status" value="1"/>
</dbReference>
<dbReference type="GO" id="GO:0009279">
    <property type="term" value="C:cell outer membrane"/>
    <property type="evidence" value="ECO:0007669"/>
    <property type="project" value="UniProtKB-SubCell"/>
</dbReference>
<keyword evidence="6" id="KW-0472">Membrane</keyword>
<evidence type="ECO:0000256" key="2">
    <source>
        <dbReference type="ARBA" id="ARBA00008163"/>
    </source>
</evidence>
<evidence type="ECO:0000313" key="10">
    <source>
        <dbReference type="Proteomes" id="UP000187464"/>
    </source>
</evidence>
<accession>A0A1R3T0L0</accession>
<comment type="similarity">
    <text evidence="2">Belongs to the OmpP1/FadL family.</text>
</comment>
<sequence>MKKITYILFSFFMLTVPLFSQSEIDALRFSREDLYGTARAMSMGGAFGALGGDLTGVSINPAGIAVYRSSEVAGTMNWMKEGSVVGDIKSNKTSFNLDNIGFVGYFPLRNDVMPLINFGFTYNRSKSFDKNVLGVGDSQGTLVDYIYNDYQANLSSGNIKSPDDLVWIKDKYDPFLSQPWLPVLGRNAFLLHPDQSGTNLVPLDTRGDIPVGQIETYERGYIDNYDFTVGTTLNNVLNLGVSLSVKNVYYSLVSHYLEDFYDGDVHNGGYTLNNEMTVKGAGVGAKIGAIYRPVNSLRIGLAWHTPTWYALSETYGAEMEEDIKYYLPSHVDYEEGGFGSAVFQNDYDLKTPGKIVASVATVLGSSFIASLDYELVDYSKMKLRLPSNSLDDPTWYDGHNDIISQDHKLASTVKVGMEYRFTPQFSGRLGYAWMQNPYHADLVEFGNAVVAGSSTIHRIEGDTHYYTGGLGYRFNRNFYLDMAIVYKTQKDDLYPFPNFYSSNGTLEVDAAPFSLKNNSVRGLLTLGYRF</sequence>
<evidence type="ECO:0000256" key="3">
    <source>
        <dbReference type="ARBA" id="ARBA00022452"/>
    </source>
</evidence>
<reference evidence="9 10" key="1">
    <citation type="submission" date="2016-08" db="EMBL/GenBank/DDBJ databases">
        <authorList>
            <person name="Seilhamer J.J."/>
        </authorList>
    </citation>
    <scope>NUCLEOTIDE SEQUENCE [LARGE SCALE GENOMIC DNA]</scope>
    <source>
        <strain evidence="9">M3/6</strain>
    </source>
</reference>
<proteinExistence type="inferred from homology"/>
<dbReference type="PANTHER" id="PTHR35093:SF8">
    <property type="entry name" value="OUTER MEMBRANE PROTEIN NMB0088-RELATED"/>
    <property type="match status" value="1"/>
</dbReference>
<dbReference type="STRING" id="1642647.PSM36_1874"/>
<feature type="signal peptide" evidence="8">
    <location>
        <begin position="1"/>
        <end position="22"/>
    </location>
</feature>
<comment type="subcellular location">
    <subcellularLocation>
        <location evidence="1">Cell outer membrane</location>
        <topology evidence="1">Multi-pass membrane protein</topology>
    </subcellularLocation>
</comment>
<keyword evidence="7" id="KW-0998">Cell outer membrane</keyword>
<dbReference type="EMBL" id="LT605205">
    <property type="protein sequence ID" value="SCD20690.1"/>
    <property type="molecule type" value="Genomic_DNA"/>
</dbReference>
<keyword evidence="5 8" id="KW-0732">Signal</keyword>
<evidence type="ECO:0000256" key="7">
    <source>
        <dbReference type="ARBA" id="ARBA00023237"/>
    </source>
</evidence>
<evidence type="ECO:0000256" key="8">
    <source>
        <dbReference type="SAM" id="SignalP"/>
    </source>
</evidence>
<dbReference type="Pfam" id="PF03349">
    <property type="entry name" value="Toluene_X"/>
    <property type="match status" value="1"/>
</dbReference>
<dbReference type="Proteomes" id="UP000187464">
    <property type="component" value="Chromosome I"/>
</dbReference>
<gene>
    <name evidence="9" type="ORF">PSM36_1874</name>
</gene>
<dbReference type="GO" id="GO:0015483">
    <property type="term" value="F:long-chain fatty acid transporting porin activity"/>
    <property type="evidence" value="ECO:0007669"/>
    <property type="project" value="TreeGrafter"/>
</dbReference>
<dbReference type="AlphaFoldDB" id="A0A1R3T0L0"/>
<evidence type="ECO:0000256" key="1">
    <source>
        <dbReference type="ARBA" id="ARBA00004571"/>
    </source>
</evidence>
<dbReference type="PANTHER" id="PTHR35093">
    <property type="entry name" value="OUTER MEMBRANE PROTEIN NMB0088-RELATED"/>
    <property type="match status" value="1"/>
</dbReference>
<evidence type="ECO:0000313" key="9">
    <source>
        <dbReference type="EMBL" id="SCD20690.1"/>
    </source>
</evidence>
<dbReference type="InterPro" id="IPR005017">
    <property type="entry name" value="OMPP1/FadL/TodX"/>
</dbReference>
<evidence type="ECO:0000256" key="6">
    <source>
        <dbReference type="ARBA" id="ARBA00023136"/>
    </source>
</evidence>
<evidence type="ECO:0000256" key="4">
    <source>
        <dbReference type="ARBA" id="ARBA00022692"/>
    </source>
</evidence>
<keyword evidence="3" id="KW-1134">Transmembrane beta strand</keyword>
<keyword evidence="4" id="KW-0812">Transmembrane</keyword>